<dbReference type="InterPro" id="IPR013783">
    <property type="entry name" value="Ig-like_fold"/>
</dbReference>
<accession>A0A0S7YFL3</accession>
<evidence type="ECO:0000259" key="1">
    <source>
        <dbReference type="Pfam" id="PF18962"/>
    </source>
</evidence>
<proteinExistence type="predicted"/>
<protein>
    <recommendedName>
        <fullName evidence="1">Secretion system C-terminal sorting domain-containing protein</fullName>
    </recommendedName>
</protein>
<dbReference type="EMBL" id="LJNI01000040">
    <property type="protein sequence ID" value="KPJ73163.1"/>
    <property type="molecule type" value="Genomic_DNA"/>
</dbReference>
<evidence type="ECO:0000313" key="2">
    <source>
        <dbReference type="EMBL" id="KPJ73163.1"/>
    </source>
</evidence>
<evidence type="ECO:0000313" key="3">
    <source>
        <dbReference type="Proteomes" id="UP000051012"/>
    </source>
</evidence>
<dbReference type="Gene3D" id="2.60.40.4070">
    <property type="match status" value="1"/>
</dbReference>
<dbReference type="Gene3D" id="2.60.40.10">
    <property type="entry name" value="Immunoglobulins"/>
    <property type="match status" value="1"/>
</dbReference>
<organism evidence="2 3">
    <name type="scientific">candidate division TA06 bacterium DG_78</name>
    <dbReference type="NCBI Taxonomy" id="1703772"/>
    <lineage>
        <taxon>Bacteria</taxon>
        <taxon>Bacteria division TA06</taxon>
    </lineage>
</organism>
<feature type="domain" description="Secretion system C-terminal sorting" evidence="1">
    <location>
        <begin position="472"/>
        <end position="553"/>
    </location>
</feature>
<gene>
    <name evidence="2" type="ORF">AMJ52_04165</name>
</gene>
<dbReference type="InterPro" id="IPR026444">
    <property type="entry name" value="Secre_tail"/>
</dbReference>
<dbReference type="Proteomes" id="UP000051012">
    <property type="component" value="Unassembled WGS sequence"/>
</dbReference>
<dbReference type="AlphaFoldDB" id="A0A0S7YFL3"/>
<dbReference type="NCBIfam" id="TIGR04183">
    <property type="entry name" value="Por_Secre_tail"/>
    <property type="match status" value="1"/>
</dbReference>
<reference evidence="2 3" key="1">
    <citation type="journal article" date="2015" name="Microbiome">
        <title>Genomic resolution of linkages in carbon, nitrogen, and sulfur cycling among widespread estuary sediment bacteria.</title>
        <authorList>
            <person name="Baker B.J."/>
            <person name="Lazar C.S."/>
            <person name="Teske A.P."/>
            <person name="Dick G.J."/>
        </authorList>
    </citation>
    <scope>NUCLEOTIDE SEQUENCE [LARGE SCALE GENOMIC DNA]</scope>
    <source>
        <strain evidence="2">DG_78</strain>
    </source>
</reference>
<comment type="caution">
    <text evidence="2">The sequence shown here is derived from an EMBL/GenBank/DDBJ whole genome shotgun (WGS) entry which is preliminary data.</text>
</comment>
<sequence length="556" mass="62027">MVVISYHSRTGDPFRTQEAVDRQNYYEPEFQGYPTVFFDGILKEQGGVGYPGTMYLFYRHRFDQRIGVSSPLEITLDCTYDSVANSGTVDATVLNTTGSPVNGNLHFVLIEDDKSYFWGGGIPELHFMMRDMLPDASGESVSVPASDTIMRARAFTVDGEWDELHCRIVVFVQGSSKEIYQGAEVGILDIPEMEYYGFTPFETSGNGNGIAEPGESMQLKVAAKNMGPGSYDGTPSVQCDDSYITITGTTPASVSMEPGDVDSVVTVAFDIDAGCPDPHLTYFEIDFGSPVDSIPFVVTTTPGFADSVEDGENGWTHFGPSGPSDYWEITEYKSHTPTHSWYSGVEGAWVYTANNDASLVTPYFVPPADSHFYFHHQYGIEYWDVGHVDIDNGSGWWQTLEEFNGIQATWVAEEYPLDDWVGQTIRIRFRFLTVTNYYNLEGWYIDDVATGHPIGIQEISDKQPHIVYVIAYPNPFSEVLTITYEVTINNTQPITISIYDAAGRRVKTFEESTTAQSHQIVWTGVDDFGRELPGGIYFIKFDGTEQSLIKKAILLR</sequence>
<dbReference type="Pfam" id="PF20773">
    <property type="entry name" value="InhA-like_MAM"/>
    <property type="match status" value="1"/>
</dbReference>
<dbReference type="Pfam" id="PF18962">
    <property type="entry name" value="Por_Secre_tail"/>
    <property type="match status" value="1"/>
</dbReference>
<name>A0A0S7YFL3_UNCT6</name>